<keyword evidence="1" id="KW-0815">Transposition</keyword>
<evidence type="ECO:0000256" key="1">
    <source>
        <dbReference type="ARBA" id="ARBA00022578"/>
    </source>
</evidence>
<dbReference type="PANTHER" id="PTHR33217:SF8">
    <property type="entry name" value="MUTATOR FAMILY TRANSPOSASE"/>
    <property type="match status" value="1"/>
</dbReference>
<dbReference type="EMBL" id="BK014803">
    <property type="protein sequence ID" value="DAD76480.1"/>
    <property type="molecule type" value="Genomic_DNA"/>
</dbReference>
<evidence type="ECO:0000256" key="3">
    <source>
        <dbReference type="ARBA" id="ARBA00023172"/>
    </source>
</evidence>
<feature type="region of interest" description="Disordered" evidence="4">
    <location>
        <begin position="47"/>
        <end position="69"/>
    </location>
</feature>
<dbReference type="InterPro" id="IPR001207">
    <property type="entry name" value="Transposase_mutator"/>
</dbReference>
<dbReference type="PANTHER" id="PTHR33217">
    <property type="entry name" value="TRANSPOSASE FOR INSERTION SEQUENCE ELEMENT IS1081"/>
    <property type="match status" value="1"/>
</dbReference>
<dbReference type="Pfam" id="PF00872">
    <property type="entry name" value="Transposase_mut"/>
    <property type="match status" value="1"/>
</dbReference>
<evidence type="ECO:0000256" key="2">
    <source>
        <dbReference type="ARBA" id="ARBA00023125"/>
    </source>
</evidence>
<dbReference type="GO" id="GO:0004803">
    <property type="term" value="F:transposase activity"/>
    <property type="evidence" value="ECO:0007669"/>
    <property type="project" value="InterPro"/>
</dbReference>
<feature type="non-terminal residue" evidence="5">
    <location>
        <position position="1"/>
    </location>
</feature>
<dbReference type="GO" id="GO:0006313">
    <property type="term" value="P:DNA transposition"/>
    <property type="evidence" value="ECO:0007669"/>
    <property type="project" value="InterPro"/>
</dbReference>
<evidence type="ECO:0000256" key="4">
    <source>
        <dbReference type="SAM" id="MobiDB-lite"/>
    </source>
</evidence>
<dbReference type="NCBIfam" id="NF033543">
    <property type="entry name" value="transpos_IS256"/>
    <property type="match status" value="1"/>
</dbReference>
<dbReference type="GO" id="GO:0003677">
    <property type="term" value="F:DNA binding"/>
    <property type="evidence" value="ECO:0007669"/>
    <property type="project" value="UniProtKB-KW"/>
</dbReference>
<proteinExistence type="predicted"/>
<keyword evidence="2" id="KW-0238">DNA-binding</keyword>
<feature type="compositionally biased region" description="Basic and acidic residues" evidence="4">
    <location>
        <begin position="47"/>
        <end position="56"/>
    </location>
</feature>
<name>A0A8S5M2V6_9CAUD</name>
<sequence>IMDNLEIDYKKAAQQLRSGEALFGKDGALAPLLERILNSALEGEMDAHLSEEERSSGNRRNGKMSKKVQTKYGEVTIETPRDRDGTFQPETVKKRETILANGMADQIIEMYAMGTSTRDISSYFEREFNTTLSADTISSITDRVLPEITAWKSRMLDPVYAICWLDAIHYKVKDENGRAVTRAIYNILGINKEGQKELLGMYVSKSEGANFWLEVLTDLQNRGVRDILICCIDGLKGFPDAIQSVFPESSVQLCIVHQIRNSIKYVGSKHQKEFIKDLRTVYGAVNKDSAAANLDLLESKWGEMYPIVIKSWRDNWERLTEYFQYTPAIRKLIYTTNTVEGYHRQVRKVTKTKGVFPTDNSLEKLVYLAYRNIRKKWTMPLANWGQISQQLAIKFGDRFKIM</sequence>
<feature type="compositionally biased region" description="Basic residues" evidence="4">
    <location>
        <begin position="60"/>
        <end position="69"/>
    </location>
</feature>
<keyword evidence="3" id="KW-0233">DNA recombination</keyword>
<accession>A0A8S5M2V6</accession>
<protein>
    <submittedName>
        <fullName evidence="5">Transposase</fullName>
    </submittedName>
</protein>
<organism evidence="5">
    <name type="scientific">Siphoviridae sp. cthjx9</name>
    <dbReference type="NCBI Taxonomy" id="2826426"/>
    <lineage>
        <taxon>Viruses</taxon>
        <taxon>Duplodnaviria</taxon>
        <taxon>Heunggongvirae</taxon>
        <taxon>Uroviricota</taxon>
        <taxon>Caudoviricetes</taxon>
    </lineage>
</organism>
<dbReference type="PROSITE" id="PS01007">
    <property type="entry name" value="TRANSPOSASE_MUTATOR"/>
    <property type="match status" value="1"/>
</dbReference>
<evidence type="ECO:0000313" key="5">
    <source>
        <dbReference type="EMBL" id="DAD76480.1"/>
    </source>
</evidence>
<reference evidence="5" key="1">
    <citation type="journal article" date="2021" name="Proc. Natl. Acad. Sci. U.S.A.">
        <title>A Catalog of Tens of Thousands of Viruses from Human Metagenomes Reveals Hidden Associations with Chronic Diseases.</title>
        <authorList>
            <person name="Tisza M.J."/>
            <person name="Buck C.B."/>
        </authorList>
    </citation>
    <scope>NUCLEOTIDE SEQUENCE</scope>
    <source>
        <strain evidence="5">Cthjx9</strain>
    </source>
</reference>